<evidence type="ECO:0000313" key="16">
    <source>
        <dbReference type="Proteomes" id="UP001059672"/>
    </source>
</evidence>
<dbReference type="InterPro" id="IPR017945">
    <property type="entry name" value="DHBP_synth_RibB-like_a/b_dom"/>
</dbReference>
<sequence length="315" mass="33612">MPQLTTDLDLACARLRAGHLLALPTETVYGLAADARNPDAVAKVFRLKGRPSSNPLIVHLADAAQADDWASGIGPAARQLMTRFWPGPLTLVLPAADWVPRSITAGQDSVALRVPAHPVARQLLERFGGALVAPSANRYMSISPTSSAHVQQQFADSDLLILEGGECQVGLESTIVGLLPGQPPRLLREGMLAAGVIELELGQPLQGGGAGAVRAPGQHHRHYAPGTPTWRFRQAPPEALADPQCGWLWCGDARPSAGPSLDLGDDPDQYAQALYAALYRLDNLGLQRLLIQSPPEQEAWAAIRDRLSRASTALD</sequence>
<gene>
    <name evidence="15" type="ORF">KDW96_17145</name>
</gene>
<dbReference type="Pfam" id="PF01300">
    <property type="entry name" value="Sua5_yciO_yrdC"/>
    <property type="match status" value="1"/>
</dbReference>
<dbReference type="Gene3D" id="3.40.50.11030">
    <property type="entry name" value="Threonylcarbamoyl-AMP synthase, C-terminal domain"/>
    <property type="match status" value="1"/>
</dbReference>
<evidence type="ECO:0000256" key="12">
    <source>
        <dbReference type="ARBA" id="ARBA00048366"/>
    </source>
</evidence>
<dbReference type="EC" id="2.7.7.87" evidence="3 13"/>
<dbReference type="PROSITE" id="PS51163">
    <property type="entry name" value="YRDC"/>
    <property type="match status" value="1"/>
</dbReference>
<keyword evidence="6 13" id="KW-0808">Transferase</keyword>
<accession>A0ABY5H628</accession>
<evidence type="ECO:0000256" key="8">
    <source>
        <dbReference type="ARBA" id="ARBA00022695"/>
    </source>
</evidence>
<dbReference type="SUPFAM" id="SSF55821">
    <property type="entry name" value="YrdC/RibB"/>
    <property type="match status" value="1"/>
</dbReference>
<organism evidence="15 16">
    <name type="scientific">Pseudomonas benzenivorans</name>
    <dbReference type="NCBI Taxonomy" id="556533"/>
    <lineage>
        <taxon>Bacteria</taxon>
        <taxon>Pseudomonadati</taxon>
        <taxon>Pseudomonadota</taxon>
        <taxon>Gammaproteobacteria</taxon>
        <taxon>Pseudomonadales</taxon>
        <taxon>Pseudomonadaceae</taxon>
        <taxon>Pseudomonas</taxon>
    </lineage>
</organism>
<dbReference type="PIRSF" id="PIRSF004930">
    <property type="entry name" value="Tln_factor_SUA5"/>
    <property type="match status" value="1"/>
</dbReference>
<evidence type="ECO:0000259" key="14">
    <source>
        <dbReference type="PROSITE" id="PS51163"/>
    </source>
</evidence>
<evidence type="ECO:0000256" key="10">
    <source>
        <dbReference type="ARBA" id="ARBA00022840"/>
    </source>
</evidence>
<dbReference type="PANTHER" id="PTHR17490">
    <property type="entry name" value="SUA5"/>
    <property type="match status" value="1"/>
</dbReference>
<evidence type="ECO:0000256" key="5">
    <source>
        <dbReference type="ARBA" id="ARBA00022490"/>
    </source>
</evidence>
<feature type="domain" description="YrdC-like" evidence="14">
    <location>
        <begin position="5"/>
        <end position="192"/>
    </location>
</feature>
<dbReference type="InterPro" id="IPR005145">
    <property type="entry name" value="Sua5_C"/>
</dbReference>
<dbReference type="PANTHER" id="PTHR17490:SF16">
    <property type="entry name" value="THREONYLCARBAMOYL-AMP SYNTHASE"/>
    <property type="match status" value="1"/>
</dbReference>
<keyword evidence="16" id="KW-1185">Reference proteome</keyword>
<evidence type="ECO:0000256" key="11">
    <source>
        <dbReference type="ARBA" id="ARBA00029774"/>
    </source>
</evidence>
<keyword evidence="9 13" id="KW-0547">Nucleotide-binding</keyword>
<evidence type="ECO:0000256" key="1">
    <source>
        <dbReference type="ARBA" id="ARBA00004496"/>
    </source>
</evidence>
<comment type="subcellular location">
    <subcellularLocation>
        <location evidence="1 13">Cytoplasm</location>
    </subcellularLocation>
</comment>
<evidence type="ECO:0000256" key="6">
    <source>
        <dbReference type="ARBA" id="ARBA00022679"/>
    </source>
</evidence>
<evidence type="ECO:0000256" key="3">
    <source>
        <dbReference type="ARBA" id="ARBA00012584"/>
    </source>
</evidence>
<dbReference type="InterPro" id="IPR038385">
    <property type="entry name" value="Sua5/YwlC_C"/>
</dbReference>
<dbReference type="Gene3D" id="3.90.870.10">
    <property type="entry name" value="DHBP synthase"/>
    <property type="match status" value="1"/>
</dbReference>
<reference evidence="15" key="1">
    <citation type="submission" date="2021-04" db="EMBL/GenBank/DDBJ databases">
        <title>Oceanospirillales bacteria with DddD are important DMSP degraders in coastal seawater.</title>
        <authorList>
            <person name="Liu J."/>
        </authorList>
    </citation>
    <scope>NUCLEOTIDE SEQUENCE</scope>
    <source>
        <strain evidence="15">D13-4</strain>
    </source>
</reference>
<evidence type="ECO:0000256" key="2">
    <source>
        <dbReference type="ARBA" id="ARBA00007663"/>
    </source>
</evidence>
<dbReference type="NCBIfam" id="TIGR00057">
    <property type="entry name" value="L-threonylcarbamoyladenylate synthase"/>
    <property type="match status" value="1"/>
</dbReference>
<dbReference type="Pfam" id="PF03481">
    <property type="entry name" value="Sua5_C"/>
    <property type="match status" value="1"/>
</dbReference>
<comment type="function">
    <text evidence="13">Required for the formation of a threonylcarbamoyl group on adenosine at position 37 (t(6)A37) in tRNAs that read codons beginning with adenine.</text>
</comment>
<dbReference type="EMBL" id="CP073346">
    <property type="protein sequence ID" value="UTW06872.1"/>
    <property type="molecule type" value="Genomic_DNA"/>
</dbReference>
<keyword evidence="10 13" id="KW-0067">ATP-binding</keyword>
<dbReference type="Proteomes" id="UP001059672">
    <property type="component" value="Chromosome"/>
</dbReference>
<dbReference type="InterPro" id="IPR006070">
    <property type="entry name" value="Sua5-like_dom"/>
</dbReference>
<evidence type="ECO:0000256" key="13">
    <source>
        <dbReference type="PIRNR" id="PIRNR004930"/>
    </source>
</evidence>
<evidence type="ECO:0000256" key="4">
    <source>
        <dbReference type="ARBA" id="ARBA00015492"/>
    </source>
</evidence>
<dbReference type="InterPro" id="IPR050156">
    <property type="entry name" value="TC-AMP_synthase_SUA5"/>
</dbReference>
<name>A0ABY5H628_9PSED</name>
<evidence type="ECO:0000256" key="7">
    <source>
        <dbReference type="ARBA" id="ARBA00022694"/>
    </source>
</evidence>
<comment type="catalytic activity">
    <reaction evidence="12 13">
        <text>L-threonine + hydrogencarbonate + ATP = L-threonylcarbamoyladenylate + diphosphate + H2O</text>
        <dbReference type="Rhea" id="RHEA:36407"/>
        <dbReference type="ChEBI" id="CHEBI:15377"/>
        <dbReference type="ChEBI" id="CHEBI:17544"/>
        <dbReference type="ChEBI" id="CHEBI:30616"/>
        <dbReference type="ChEBI" id="CHEBI:33019"/>
        <dbReference type="ChEBI" id="CHEBI:57926"/>
        <dbReference type="ChEBI" id="CHEBI:73682"/>
        <dbReference type="EC" id="2.7.7.87"/>
    </reaction>
</comment>
<keyword evidence="5 13" id="KW-0963">Cytoplasm</keyword>
<comment type="similarity">
    <text evidence="2 13">Belongs to the SUA5 family.</text>
</comment>
<protein>
    <recommendedName>
        <fullName evidence="4 13">Threonylcarbamoyl-AMP synthase</fullName>
        <shortName evidence="13">TC-AMP synthase</shortName>
        <ecNumber evidence="3 13">2.7.7.87</ecNumber>
    </recommendedName>
    <alternativeName>
        <fullName evidence="11 13">L-threonylcarbamoyladenylate synthase</fullName>
    </alternativeName>
</protein>
<evidence type="ECO:0000313" key="15">
    <source>
        <dbReference type="EMBL" id="UTW06872.1"/>
    </source>
</evidence>
<dbReference type="InterPro" id="IPR010923">
    <property type="entry name" value="T(6)A37_SUA5"/>
</dbReference>
<keyword evidence="8 13" id="KW-0548">Nucleotidyltransferase</keyword>
<keyword evidence="7 13" id="KW-0819">tRNA processing</keyword>
<dbReference type="RefSeq" id="WP_255837436.1">
    <property type="nucleotide sequence ID" value="NZ_CP073346.1"/>
</dbReference>
<evidence type="ECO:0000256" key="9">
    <source>
        <dbReference type="ARBA" id="ARBA00022741"/>
    </source>
</evidence>
<proteinExistence type="inferred from homology"/>